<gene>
    <name evidence="1" type="ORF">ABVK50_11850</name>
</gene>
<accession>A0AAU8CXU1</accession>
<name>A0AAU8CXU1_9HYPH</name>
<proteinExistence type="predicted"/>
<dbReference type="NCBIfam" id="NF047331">
    <property type="entry name" value="phage_HTJ"/>
    <property type="match status" value="1"/>
</dbReference>
<organism evidence="1">
    <name type="scientific">Mesorhizobium sp. WSM2240</name>
    <dbReference type="NCBI Taxonomy" id="3228851"/>
    <lineage>
        <taxon>Bacteria</taxon>
        <taxon>Pseudomonadati</taxon>
        <taxon>Pseudomonadota</taxon>
        <taxon>Alphaproteobacteria</taxon>
        <taxon>Hyphomicrobiales</taxon>
        <taxon>Phyllobacteriaceae</taxon>
        <taxon>Mesorhizobium</taxon>
    </lineage>
</organism>
<dbReference type="AlphaFoldDB" id="A0AAU8CXU1"/>
<reference evidence="1" key="1">
    <citation type="submission" date="2024-06" db="EMBL/GenBank/DDBJ databases">
        <title>Mesorhizobium karijinii sp. nov., a symbiont of the iconic Swainsona formosa from arid Australia.</title>
        <authorList>
            <person name="Hill Y.J."/>
            <person name="Watkin E.L.J."/>
            <person name="O'Hara G.W."/>
            <person name="Terpolilli J."/>
            <person name="Tye M.L."/>
            <person name="Kohlmeier M.G."/>
        </authorList>
    </citation>
    <scope>NUCLEOTIDE SEQUENCE</scope>
    <source>
        <strain evidence="1">WSM2240</strain>
    </source>
</reference>
<dbReference type="RefSeq" id="WP_353641372.1">
    <property type="nucleotide sequence ID" value="NZ_CP159253.1"/>
</dbReference>
<evidence type="ECO:0000313" key="1">
    <source>
        <dbReference type="EMBL" id="XCG51117.1"/>
    </source>
</evidence>
<dbReference type="EMBL" id="CP159253">
    <property type="protein sequence ID" value="XCG51117.1"/>
    <property type="molecule type" value="Genomic_DNA"/>
</dbReference>
<sequence length="72" mass="7671">MAASLADMIAWRDALFQARLNGAREFRDQNGETVIYKSDAEMARALAAADAAIAAAQAKPANTILFKTSKGI</sequence>
<protein>
    <submittedName>
        <fullName evidence="1">Uncharacterized protein</fullName>
    </submittedName>
</protein>